<comment type="similarity">
    <text evidence="6">Belongs to the ABC-2 integral membrane protein family.</text>
</comment>
<dbReference type="PANTHER" id="PTHR43027:SF2">
    <property type="entry name" value="TRANSPORT PERMEASE PROTEIN"/>
    <property type="match status" value="1"/>
</dbReference>
<gene>
    <name evidence="8" type="ORF">ACFQMG_26070</name>
</gene>
<dbReference type="RefSeq" id="WP_380232168.1">
    <property type="nucleotide sequence ID" value="NZ_JBHSVH010000002.1"/>
</dbReference>
<evidence type="ECO:0000256" key="5">
    <source>
        <dbReference type="ARBA" id="ARBA00023251"/>
    </source>
</evidence>
<evidence type="ECO:0000256" key="1">
    <source>
        <dbReference type="ARBA" id="ARBA00004141"/>
    </source>
</evidence>
<keyword evidence="5" id="KW-0046">Antibiotic resistance</keyword>
<keyword evidence="9" id="KW-1185">Reference proteome</keyword>
<organism evidence="8 9">
    <name type="scientific">Kitasatospora paranensis</name>
    <dbReference type="NCBI Taxonomy" id="258053"/>
    <lineage>
        <taxon>Bacteria</taxon>
        <taxon>Bacillati</taxon>
        <taxon>Actinomycetota</taxon>
        <taxon>Actinomycetes</taxon>
        <taxon>Kitasatosporales</taxon>
        <taxon>Streptomycetaceae</taxon>
        <taxon>Kitasatospora</taxon>
    </lineage>
</organism>
<proteinExistence type="inferred from homology"/>
<keyword evidence="3 6" id="KW-1133">Transmembrane helix</keyword>
<feature type="transmembrane region" description="Helical" evidence="6">
    <location>
        <begin position="21"/>
        <end position="44"/>
    </location>
</feature>
<dbReference type="InterPro" id="IPR000412">
    <property type="entry name" value="ABC_2_transport"/>
</dbReference>
<evidence type="ECO:0000256" key="3">
    <source>
        <dbReference type="ARBA" id="ARBA00022989"/>
    </source>
</evidence>
<dbReference type="Proteomes" id="UP001596435">
    <property type="component" value="Unassembled WGS sequence"/>
</dbReference>
<dbReference type="Pfam" id="PF01061">
    <property type="entry name" value="ABC2_membrane"/>
    <property type="match status" value="1"/>
</dbReference>
<comment type="subcellular location">
    <subcellularLocation>
        <location evidence="6">Cell membrane</location>
        <topology evidence="6">Multi-pass membrane protein</topology>
    </subcellularLocation>
    <subcellularLocation>
        <location evidence="1">Membrane</location>
        <topology evidence="1">Multi-pass membrane protein</topology>
    </subcellularLocation>
</comment>
<evidence type="ECO:0000313" key="9">
    <source>
        <dbReference type="Proteomes" id="UP001596435"/>
    </source>
</evidence>
<keyword evidence="4 6" id="KW-0472">Membrane</keyword>
<feature type="transmembrane region" description="Helical" evidence="6">
    <location>
        <begin position="232"/>
        <end position="250"/>
    </location>
</feature>
<dbReference type="PIRSF" id="PIRSF006648">
    <property type="entry name" value="DrrB"/>
    <property type="match status" value="1"/>
</dbReference>
<dbReference type="PROSITE" id="PS51012">
    <property type="entry name" value="ABC_TM2"/>
    <property type="match status" value="1"/>
</dbReference>
<feature type="transmembrane region" description="Helical" evidence="6">
    <location>
        <begin position="173"/>
        <end position="193"/>
    </location>
</feature>
<feature type="transmembrane region" description="Helical" evidence="6">
    <location>
        <begin position="64"/>
        <end position="86"/>
    </location>
</feature>
<feature type="domain" description="ABC transmembrane type-2" evidence="7">
    <location>
        <begin position="27"/>
        <end position="253"/>
    </location>
</feature>
<evidence type="ECO:0000313" key="8">
    <source>
        <dbReference type="EMBL" id="MFC7183024.1"/>
    </source>
</evidence>
<dbReference type="InterPro" id="IPR047817">
    <property type="entry name" value="ABC2_TM_bact-type"/>
</dbReference>
<keyword evidence="2 6" id="KW-0812">Transmembrane</keyword>
<evidence type="ECO:0000256" key="4">
    <source>
        <dbReference type="ARBA" id="ARBA00023136"/>
    </source>
</evidence>
<dbReference type="PANTHER" id="PTHR43027">
    <property type="entry name" value="DOXORUBICIN RESISTANCE ABC TRANSPORTER PERMEASE PROTEIN DRRC-RELATED"/>
    <property type="match status" value="1"/>
</dbReference>
<feature type="transmembrane region" description="Helical" evidence="6">
    <location>
        <begin position="143"/>
        <end position="166"/>
    </location>
</feature>
<dbReference type="InterPro" id="IPR013525">
    <property type="entry name" value="ABC2_TM"/>
</dbReference>
<keyword evidence="6" id="KW-1003">Cell membrane</keyword>
<evidence type="ECO:0000256" key="6">
    <source>
        <dbReference type="RuleBase" id="RU361157"/>
    </source>
</evidence>
<accession>A0ABW2G0M2</accession>
<keyword evidence="6" id="KW-0813">Transport</keyword>
<dbReference type="InterPro" id="IPR052902">
    <property type="entry name" value="ABC-2_transporter"/>
</dbReference>
<dbReference type="EMBL" id="JBHTAJ010000058">
    <property type="protein sequence ID" value="MFC7183024.1"/>
    <property type="molecule type" value="Genomic_DNA"/>
</dbReference>
<sequence length="253" mass="26602">MAARRFPWRALRALVGSEARLFLREPAAWFFTVVFPSLLVAILGSVPGFRTPVPELGGLSTVAAYAPITVVFGLTMLAMNGVAPVFTGYRERGVLRRLSASPVPAGLVLGALTLVYLVVAVVSLVLVVVVGRAGFGVALPRQPLALVVVFLLGAASLFACGLLVAALAPTAKVGNAVGTALFFPLMFFSGLWVPRALMPGVLRRIGDFLPSGAATQAVQDAWQGRWPQSGDVATMVLFAVVVGVVAAKSFRWE</sequence>
<feature type="transmembrane region" description="Helical" evidence="6">
    <location>
        <begin position="107"/>
        <end position="131"/>
    </location>
</feature>
<protein>
    <recommendedName>
        <fullName evidence="6">Transport permease protein</fullName>
    </recommendedName>
</protein>
<name>A0ABW2G0M2_9ACTN</name>
<comment type="caution">
    <text evidence="8">The sequence shown here is derived from an EMBL/GenBank/DDBJ whole genome shotgun (WGS) entry which is preliminary data.</text>
</comment>
<evidence type="ECO:0000256" key="2">
    <source>
        <dbReference type="ARBA" id="ARBA00022692"/>
    </source>
</evidence>
<reference evidence="9" key="1">
    <citation type="journal article" date="2019" name="Int. J. Syst. Evol. Microbiol.">
        <title>The Global Catalogue of Microorganisms (GCM) 10K type strain sequencing project: providing services to taxonomists for standard genome sequencing and annotation.</title>
        <authorList>
            <consortium name="The Broad Institute Genomics Platform"/>
            <consortium name="The Broad Institute Genome Sequencing Center for Infectious Disease"/>
            <person name="Wu L."/>
            <person name="Ma J."/>
        </authorList>
    </citation>
    <scope>NUCLEOTIDE SEQUENCE [LARGE SCALE GENOMIC DNA]</scope>
    <source>
        <strain evidence="9">CGMCC 1.12859</strain>
    </source>
</reference>
<evidence type="ECO:0000259" key="7">
    <source>
        <dbReference type="PROSITE" id="PS51012"/>
    </source>
</evidence>